<protein>
    <recommendedName>
        <fullName evidence="4">Metal-dependent hydrolase</fullName>
    </recommendedName>
</protein>
<feature type="transmembrane region" description="Helical" evidence="1">
    <location>
        <begin position="21"/>
        <end position="43"/>
    </location>
</feature>
<evidence type="ECO:0008006" key="4">
    <source>
        <dbReference type="Google" id="ProtNLM"/>
    </source>
</evidence>
<feature type="transmembrane region" description="Helical" evidence="1">
    <location>
        <begin position="137"/>
        <end position="157"/>
    </location>
</feature>
<keyword evidence="1" id="KW-0472">Membrane</keyword>
<comment type="caution">
    <text evidence="2">The sequence shown here is derived from an EMBL/GenBank/DDBJ whole genome shotgun (WGS) entry which is preliminary data.</text>
</comment>
<feature type="transmembrane region" description="Helical" evidence="1">
    <location>
        <begin position="194"/>
        <end position="215"/>
    </location>
</feature>
<sequence>MFIGHYGIGLVLKKVEPRLSLGLLIFGAIMLDILFGLFLLSGIEHAKIVHGATVVSPFEFYDYPYSHSAVGAVLWATAGFLAYWLWPTGDRTQRKRPAFILTIAIFSHFILDVISHTPDITISGNNSPILGLSLWDSLAGTMIVEFGILFIGIYLYRSATYSVSSSGKYGFALMILILVVLYIGNIFGPPPPDMKAVAVTMTAGQLALVALAFWVDRNRITI</sequence>
<feature type="transmembrane region" description="Helical" evidence="1">
    <location>
        <begin position="169"/>
        <end position="188"/>
    </location>
</feature>
<evidence type="ECO:0000256" key="1">
    <source>
        <dbReference type="SAM" id="Phobius"/>
    </source>
</evidence>
<gene>
    <name evidence="2" type="ORF">MPEBLZ_00083</name>
</gene>
<keyword evidence="1" id="KW-1133">Transmembrane helix</keyword>
<evidence type="ECO:0000313" key="3">
    <source>
        <dbReference type="Proteomes" id="UP000050360"/>
    </source>
</evidence>
<accession>A0A0P8CNL2</accession>
<evidence type="ECO:0000313" key="2">
    <source>
        <dbReference type="EMBL" id="KPQ45331.1"/>
    </source>
</evidence>
<dbReference type="AlphaFoldDB" id="A0A0P8CNL2"/>
<proteinExistence type="predicted"/>
<name>A0A0P8CNL2_9EURY</name>
<feature type="transmembrane region" description="Helical" evidence="1">
    <location>
        <begin position="98"/>
        <end position="117"/>
    </location>
</feature>
<reference evidence="2 3" key="1">
    <citation type="submission" date="2015-09" db="EMBL/GenBank/DDBJ databases">
        <title>A metagenomics-based metabolic model of nitrate-dependent anaerobic oxidation of methane by Methanoperedens-like archaea.</title>
        <authorList>
            <person name="Arshad A."/>
            <person name="Speth D.R."/>
            <person name="De Graaf R.M."/>
            <person name="Op Den Camp H.J."/>
            <person name="Jetten M.S."/>
            <person name="Welte C.U."/>
        </authorList>
    </citation>
    <scope>NUCLEOTIDE SEQUENCE [LARGE SCALE GENOMIC DNA]</scope>
</reference>
<feature type="transmembrane region" description="Helical" evidence="1">
    <location>
        <begin position="63"/>
        <end position="86"/>
    </location>
</feature>
<dbReference type="Proteomes" id="UP000050360">
    <property type="component" value="Unassembled WGS sequence"/>
</dbReference>
<keyword evidence="1" id="KW-0812">Transmembrane</keyword>
<dbReference type="EMBL" id="LKCM01000011">
    <property type="protein sequence ID" value="KPQ45331.1"/>
    <property type="molecule type" value="Genomic_DNA"/>
</dbReference>
<organism evidence="2 3">
    <name type="scientific">Candidatus Methanoperedens nitratireducens</name>
    <dbReference type="NCBI Taxonomy" id="1392998"/>
    <lineage>
        <taxon>Archaea</taxon>
        <taxon>Methanobacteriati</taxon>
        <taxon>Methanobacteriota</taxon>
        <taxon>Stenosarchaea group</taxon>
        <taxon>Methanomicrobia</taxon>
        <taxon>Methanosarcinales</taxon>
        <taxon>ANME-2 cluster</taxon>
        <taxon>Candidatus Methanoperedentaceae</taxon>
        <taxon>Candidatus Methanoperedens</taxon>
    </lineage>
</organism>